<organism evidence="2">
    <name type="scientific">Rhizophora mucronata</name>
    <name type="common">Asiatic mangrove</name>
    <dbReference type="NCBI Taxonomy" id="61149"/>
    <lineage>
        <taxon>Eukaryota</taxon>
        <taxon>Viridiplantae</taxon>
        <taxon>Streptophyta</taxon>
        <taxon>Embryophyta</taxon>
        <taxon>Tracheophyta</taxon>
        <taxon>Spermatophyta</taxon>
        <taxon>Magnoliopsida</taxon>
        <taxon>eudicotyledons</taxon>
        <taxon>Gunneridae</taxon>
        <taxon>Pentapetalae</taxon>
        <taxon>rosids</taxon>
        <taxon>fabids</taxon>
        <taxon>Malpighiales</taxon>
        <taxon>Rhizophoraceae</taxon>
        <taxon>Rhizophora</taxon>
    </lineage>
</organism>
<proteinExistence type="predicted"/>
<protein>
    <submittedName>
        <fullName evidence="2">Uncharacterized protein</fullName>
    </submittedName>
</protein>
<feature type="compositionally biased region" description="Low complexity" evidence="1">
    <location>
        <begin position="12"/>
        <end position="25"/>
    </location>
</feature>
<name>A0A2P2NCE4_RHIMU</name>
<accession>A0A2P2NCE4</accession>
<evidence type="ECO:0000313" key="2">
    <source>
        <dbReference type="EMBL" id="MBX40153.1"/>
    </source>
</evidence>
<evidence type="ECO:0000256" key="1">
    <source>
        <dbReference type="SAM" id="MobiDB-lite"/>
    </source>
</evidence>
<feature type="region of interest" description="Disordered" evidence="1">
    <location>
        <begin position="1"/>
        <end position="30"/>
    </location>
</feature>
<dbReference type="EMBL" id="GGEC01059669">
    <property type="protein sequence ID" value="MBX40153.1"/>
    <property type="molecule type" value="Transcribed_RNA"/>
</dbReference>
<sequence>MISTTLREGWPSGSSVSAGKSGSRGLRTDRGQCSEIETASSLADFCEMAAGFCSFSSR</sequence>
<dbReference type="AlphaFoldDB" id="A0A2P2NCE4"/>
<reference evidence="2" key="1">
    <citation type="submission" date="2018-02" db="EMBL/GenBank/DDBJ databases">
        <title>Rhizophora mucronata_Transcriptome.</title>
        <authorList>
            <person name="Meera S.P."/>
            <person name="Sreeshan A."/>
            <person name="Augustine A."/>
        </authorList>
    </citation>
    <scope>NUCLEOTIDE SEQUENCE</scope>
    <source>
        <tissue evidence="2">Leaf</tissue>
    </source>
</reference>